<dbReference type="RefSeq" id="XP_056042009.1">
    <property type="nucleotide sequence ID" value="XM_056189699.1"/>
</dbReference>
<comment type="caution">
    <text evidence="1">The sequence shown here is derived from an EMBL/GenBank/DDBJ whole genome shotgun (WGS) entry which is preliminary data.</text>
</comment>
<sequence>MLLAISLAELGPKHGLLAFSLHPGVISTNLANHLDWSVDFGGLRKTDRMLGNQEGWTGFDFQPLERGVATHISTALLVG</sequence>
<keyword evidence="2" id="KW-1185">Reference proteome</keyword>
<gene>
    <name evidence="1" type="ORF">POJ06DRAFT_277005</name>
</gene>
<dbReference type="EMBL" id="JARPMG010000008">
    <property type="protein sequence ID" value="KAJ8098559.1"/>
    <property type="molecule type" value="Genomic_DNA"/>
</dbReference>
<dbReference type="Proteomes" id="UP001217417">
    <property type="component" value="Unassembled WGS sequence"/>
</dbReference>
<evidence type="ECO:0000313" key="1">
    <source>
        <dbReference type="EMBL" id="KAJ8098559.1"/>
    </source>
</evidence>
<organism evidence="1 2">
    <name type="scientific">Lipomyces tetrasporus</name>
    <dbReference type="NCBI Taxonomy" id="54092"/>
    <lineage>
        <taxon>Eukaryota</taxon>
        <taxon>Fungi</taxon>
        <taxon>Dikarya</taxon>
        <taxon>Ascomycota</taxon>
        <taxon>Saccharomycotina</taxon>
        <taxon>Lipomycetes</taxon>
        <taxon>Lipomycetales</taxon>
        <taxon>Lipomycetaceae</taxon>
        <taxon>Lipomyces</taxon>
    </lineage>
</organism>
<evidence type="ECO:0000313" key="2">
    <source>
        <dbReference type="Proteomes" id="UP001217417"/>
    </source>
</evidence>
<dbReference type="AlphaFoldDB" id="A0AAD7VRC8"/>
<protein>
    <submittedName>
        <fullName evidence="1">Uncharacterized protein</fullName>
    </submittedName>
</protein>
<accession>A0AAD7VRC8</accession>
<reference evidence="1" key="1">
    <citation type="submission" date="2023-03" db="EMBL/GenBank/DDBJ databases">
        <title>Near-Complete genome sequence of Lipomyces tetrasporous NRRL Y-64009, an oleaginous yeast capable of growing on lignocellulosic hydrolysates.</title>
        <authorList>
            <consortium name="Lawrence Berkeley National Laboratory"/>
            <person name="Jagtap S.S."/>
            <person name="Liu J.-J."/>
            <person name="Walukiewicz H.E."/>
            <person name="Pangilinan J."/>
            <person name="Lipzen A."/>
            <person name="Ahrendt S."/>
            <person name="Koriabine M."/>
            <person name="Cobaugh K."/>
            <person name="Salamov A."/>
            <person name="Yoshinaga Y."/>
            <person name="Ng V."/>
            <person name="Daum C."/>
            <person name="Grigoriev I.V."/>
            <person name="Slininger P.J."/>
            <person name="Dien B.S."/>
            <person name="Jin Y.-S."/>
            <person name="Rao C.V."/>
        </authorList>
    </citation>
    <scope>NUCLEOTIDE SEQUENCE</scope>
    <source>
        <strain evidence="1">NRRL Y-64009</strain>
    </source>
</reference>
<dbReference type="GeneID" id="80884865"/>
<proteinExistence type="predicted"/>
<name>A0AAD7VRC8_9ASCO</name>